<dbReference type="GO" id="GO:0005615">
    <property type="term" value="C:extracellular space"/>
    <property type="evidence" value="ECO:0007669"/>
    <property type="project" value="TreeGrafter"/>
</dbReference>
<evidence type="ECO:0000256" key="4">
    <source>
        <dbReference type="ARBA" id="ARBA00022737"/>
    </source>
</evidence>
<dbReference type="PROSITE" id="PS50279">
    <property type="entry name" value="BPTI_KUNITZ_2"/>
    <property type="match status" value="1"/>
</dbReference>
<comment type="subcellular location">
    <subcellularLocation>
        <location evidence="1">Secreted</location>
    </subcellularLocation>
</comment>
<reference evidence="9" key="1">
    <citation type="journal article" date="2015" name="PLoS ONE">
        <title>An Insight into the Sialome of the Lone Star Tick, Amblyomma americanum, with a Glimpse on Its Time Dependent Gene Expression.</title>
        <authorList>
            <person name="Karim S."/>
            <person name="Ribeiro J.M."/>
        </authorList>
    </citation>
    <scope>NUCLEOTIDE SEQUENCE</scope>
    <source>
        <tissue evidence="9">Salivary gland</tissue>
    </source>
</reference>
<name>A0A0C9R416_AMBAM</name>
<evidence type="ECO:0000256" key="6">
    <source>
        <dbReference type="ARBA" id="ARBA00023157"/>
    </source>
</evidence>
<accession>A0A0C9R416</accession>
<dbReference type="CDD" id="cd00109">
    <property type="entry name" value="Kunitz-type"/>
    <property type="match status" value="1"/>
</dbReference>
<keyword evidence="2" id="KW-0964">Secreted</keyword>
<keyword evidence="4" id="KW-0677">Repeat</keyword>
<keyword evidence="7" id="KW-0732">Signal</keyword>
<evidence type="ECO:0000259" key="8">
    <source>
        <dbReference type="PROSITE" id="PS50279"/>
    </source>
</evidence>
<dbReference type="InterPro" id="IPR036880">
    <property type="entry name" value="Kunitz_BPTI_sf"/>
</dbReference>
<sequence>MKSFTRLQSCLLLLLFCLSVSQGRLRNKVCRLPKETGVCRAYFPMWYFNWSKGGCRVFIYGGCGGNMNKFGTCEKCMRACSGKPWWSIKRICQRLEKQASANLRPRG</sequence>
<dbReference type="SUPFAM" id="SSF57362">
    <property type="entry name" value="BPTI-like"/>
    <property type="match status" value="1"/>
</dbReference>
<evidence type="ECO:0000256" key="7">
    <source>
        <dbReference type="SAM" id="SignalP"/>
    </source>
</evidence>
<keyword evidence="6" id="KW-1015">Disulfide bond</keyword>
<evidence type="ECO:0000313" key="9">
    <source>
        <dbReference type="EMBL" id="JAG91730.1"/>
    </source>
</evidence>
<dbReference type="PROSITE" id="PS00280">
    <property type="entry name" value="BPTI_KUNITZ_1"/>
    <property type="match status" value="1"/>
</dbReference>
<evidence type="ECO:0000256" key="2">
    <source>
        <dbReference type="ARBA" id="ARBA00022525"/>
    </source>
</evidence>
<keyword evidence="3" id="KW-0646">Protease inhibitor</keyword>
<dbReference type="InterPro" id="IPR020901">
    <property type="entry name" value="Prtase_inh_Kunz-CS"/>
</dbReference>
<evidence type="ECO:0000256" key="3">
    <source>
        <dbReference type="ARBA" id="ARBA00022690"/>
    </source>
</evidence>
<dbReference type="PRINTS" id="PR00759">
    <property type="entry name" value="BASICPTASE"/>
</dbReference>
<dbReference type="Pfam" id="PF00014">
    <property type="entry name" value="Kunitz_BPTI"/>
    <property type="match status" value="1"/>
</dbReference>
<evidence type="ECO:0000256" key="5">
    <source>
        <dbReference type="ARBA" id="ARBA00022900"/>
    </source>
</evidence>
<feature type="signal peptide" evidence="7">
    <location>
        <begin position="1"/>
        <end position="23"/>
    </location>
</feature>
<evidence type="ECO:0000256" key="1">
    <source>
        <dbReference type="ARBA" id="ARBA00004613"/>
    </source>
</evidence>
<dbReference type="FunFam" id="4.10.410.10:FF:000020">
    <property type="entry name" value="Collagen, type VI, alpha 3"/>
    <property type="match status" value="1"/>
</dbReference>
<dbReference type="InterPro" id="IPR002223">
    <property type="entry name" value="Kunitz_BPTI"/>
</dbReference>
<dbReference type="PANTHER" id="PTHR10083:SF328">
    <property type="entry name" value="TISSUE FACTOR PATHWAY INHIBITOR"/>
    <property type="match status" value="1"/>
</dbReference>
<dbReference type="Gene3D" id="4.10.410.10">
    <property type="entry name" value="Pancreatic trypsin inhibitor Kunitz domain"/>
    <property type="match status" value="1"/>
</dbReference>
<dbReference type="GO" id="GO:0004867">
    <property type="term" value="F:serine-type endopeptidase inhibitor activity"/>
    <property type="evidence" value="ECO:0007669"/>
    <property type="project" value="UniProtKB-KW"/>
</dbReference>
<dbReference type="AlphaFoldDB" id="A0A0C9R416"/>
<proteinExistence type="evidence at transcript level"/>
<keyword evidence="5" id="KW-0722">Serine protease inhibitor</keyword>
<feature type="chain" id="PRO_5002201544" evidence="7">
    <location>
        <begin position="24"/>
        <end position="107"/>
    </location>
</feature>
<dbReference type="SMART" id="SM00131">
    <property type="entry name" value="KU"/>
    <property type="match status" value="1"/>
</dbReference>
<dbReference type="PANTHER" id="PTHR10083">
    <property type="entry name" value="KUNITZ-TYPE PROTEASE INHIBITOR-RELATED"/>
    <property type="match status" value="1"/>
</dbReference>
<feature type="non-terminal residue" evidence="9">
    <location>
        <position position="107"/>
    </location>
</feature>
<organism evidence="9">
    <name type="scientific">Amblyomma americanum</name>
    <name type="common">Lone star tick</name>
    <dbReference type="NCBI Taxonomy" id="6943"/>
    <lineage>
        <taxon>Eukaryota</taxon>
        <taxon>Metazoa</taxon>
        <taxon>Ecdysozoa</taxon>
        <taxon>Arthropoda</taxon>
        <taxon>Chelicerata</taxon>
        <taxon>Arachnida</taxon>
        <taxon>Acari</taxon>
        <taxon>Parasitiformes</taxon>
        <taxon>Ixodida</taxon>
        <taxon>Ixodoidea</taxon>
        <taxon>Ixodidae</taxon>
        <taxon>Amblyomminae</taxon>
        <taxon>Amblyomma</taxon>
    </lineage>
</organism>
<feature type="domain" description="BPTI/Kunitz inhibitor" evidence="8">
    <location>
        <begin position="30"/>
        <end position="80"/>
    </location>
</feature>
<dbReference type="EMBL" id="GBZX01001010">
    <property type="protein sequence ID" value="JAG91730.1"/>
    <property type="molecule type" value="mRNA"/>
</dbReference>
<dbReference type="InterPro" id="IPR050098">
    <property type="entry name" value="TFPI/VKTCI-like"/>
</dbReference>
<protein>
    <submittedName>
        <fullName evidence="9">Putative bpti/kunitz family of serine protease inhibitor</fullName>
    </submittedName>
</protein>